<dbReference type="InterPro" id="IPR022742">
    <property type="entry name" value="Hydrolase_4"/>
</dbReference>
<dbReference type="PANTHER" id="PTHR11614">
    <property type="entry name" value="PHOSPHOLIPASE-RELATED"/>
    <property type="match status" value="1"/>
</dbReference>
<dbReference type="InterPro" id="IPR029058">
    <property type="entry name" value="AB_hydrolase_fold"/>
</dbReference>
<keyword evidence="2" id="KW-0378">Hydrolase</keyword>
<dbReference type="EMBL" id="RDBE01000010">
    <property type="protein sequence ID" value="RLV48185.1"/>
    <property type="molecule type" value="Genomic_DNA"/>
</dbReference>
<name>A0A3L8NYE6_9ACTN</name>
<evidence type="ECO:0000259" key="1">
    <source>
        <dbReference type="Pfam" id="PF12146"/>
    </source>
</evidence>
<evidence type="ECO:0000313" key="3">
    <source>
        <dbReference type="Proteomes" id="UP000281708"/>
    </source>
</evidence>
<gene>
    <name evidence="2" type="ORF">D9V37_19140</name>
</gene>
<dbReference type="SUPFAM" id="SSF53474">
    <property type="entry name" value="alpha/beta-Hydrolases"/>
    <property type="match status" value="1"/>
</dbReference>
<dbReference type="Proteomes" id="UP000281708">
    <property type="component" value="Unassembled WGS sequence"/>
</dbReference>
<dbReference type="RefSeq" id="WP_121807691.1">
    <property type="nucleotide sequence ID" value="NZ_RDBE01000010.1"/>
</dbReference>
<comment type="caution">
    <text evidence="2">The sequence shown here is derived from an EMBL/GenBank/DDBJ whole genome shotgun (WGS) entry which is preliminary data.</text>
</comment>
<organism evidence="2 3">
    <name type="scientific">Nocardioides mangrovicus</name>
    <dbReference type="NCBI Taxonomy" id="2478913"/>
    <lineage>
        <taxon>Bacteria</taxon>
        <taxon>Bacillati</taxon>
        <taxon>Actinomycetota</taxon>
        <taxon>Actinomycetes</taxon>
        <taxon>Propionibacteriales</taxon>
        <taxon>Nocardioidaceae</taxon>
        <taxon>Nocardioides</taxon>
    </lineage>
</organism>
<sequence>MSGPRRVDVDSVGGTRIAAYRWDPDGDPVAAVQVSHGMGEHAQRYAPLAEVLTRHGYVVYAQDHRGHGASIVDGVEAGVIGADGWTELVRDIDRLRDRIEDAHPGLPVAHLGHSMGSFAAQQDVLDHSRDLSALLLTGTAAIDLLEPALDLDQPLDLTAFNAPFAPARTDYDWLSRDEHQVDLYVEDPLCGFGLDTDAGRQMFTAAREVADPARLAEIRGDLPVYIAVGELDPVNAQLTVVRPLVERLEAAGLEDVTFVTYPEARHEIFNETNRSEVVAGIVAWLGDRLT</sequence>
<feature type="domain" description="Serine aminopeptidase S33" evidence="1">
    <location>
        <begin position="27"/>
        <end position="273"/>
    </location>
</feature>
<reference evidence="2 3" key="1">
    <citation type="submission" date="2018-10" db="EMBL/GenBank/DDBJ databases">
        <title>Marmoricola sp. 4Q3S-7 whole genome shotgun sequence.</title>
        <authorList>
            <person name="Li F."/>
        </authorList>
    </citation>
    <scope>NUCLEOTIDE SEQUENCE [LARGE SCALE GENOMIC DNA]</scope>
    <source>
        <strain evidence="2 3">4Q3S-7</strain>
    </source>
</reference>
<dbReference type="OrthoDB" id="9806902at2"/>
<dbReference type="InterPro" id="IPR051044">
    <property type="entry name" value="MAG_DAG_Lipase"/>
</dbReference>
<dbReference type="Pfam" id="PF12146">
    <property type="entry name" value="Hydrolase_4"/>
    <property type="match status" value="1"/>
</dbReference>
<dbReference type="Gene3D" id="3.40.50.1820">
    <property type="entry name" value="alpha/beta hydrolase"/>
    <property type="match status" value="1"/>
</dbReference>
<protein>
    <submittedName>
        <fullName evidence="2">Alpha/beta hydrolase</fullName>
    </submittedName>
</protein>
<dbReference type="AlphaFoldDB" id="A0A3L8NYE6"/>
<accession>A0A3L8NYE6</accession>
<evidence type="ECO:0000313" key="2">
    <source>
        <dbReference type="EMBL" id="RLV48185.1"/>
    </source>
</evidence>
<keyword evidence="3" id="KW-1185">Reference proteome</keyword>
<proteinExistence type="predicted"/>
<dbReference type="GO" id="GO:0016787">
    <property type="term" value="F:hydrolase activity"/>
    <property type="evidence" value="ECO:0007669"/>
    <property type="project" value="UniProtKB-KW"/>
</dbReference>